<protein>
    <submittedName>
        <fullName evidence="2">Uncharacterized protein</fullName>
    </submittedName>
</protein>
<feature type="region of interest" description="Disordered" evidence="1">
    <location>
        <begin position="85"/>
        <end position="105"/>
    </location>
</feature>
<dbReference type="EMBL" id="JBAWTH010000154">
    <property type="protein sequence ID" value="KAL2274573.1"/>
    <property type="molecule type" value="Genomic_DNA"/>
</dbReference>
<keyword evidence="3" id="KW-1185">Reference proteome</keyword>
<gene>
    <name evidence="2" type="ORF">FJTKL_03146</name>
</gene>
<accession>A0ABR4DW39</accession>
<proteinExistence type="predicted"/>
<sequence length="239" mass="26923">MRFKNREDQLTPEAGSTGLDVFRASKTFLPAIHFSRPLLARNEARASLRNPLDRLPRDSSSLERGMHLWENDIPLKQPDLFKTVQQSQLHQDPVGDRSQPSREFPKRLRPAYDGAVLPGALTQNIEAAEPSRGFPTPFGTNASQSRRFWWLGIGLDLDTRQLSGEKMAFGEILKHRPFLRSGLEAERFPFLTEQRCTNQPLADAGSIYQRSGNIDVLGPWPARAIPTPRLTSNAEVFPP</sequence>
<evidence type="ECO:0000313" key="2">
    <source>
        <dbReference type="EMBL" id="KAL2274573.1"/>
    </source>
</evidence>
<organism evidence="2 3">
    <name type="scientific">Diaporthe vaccinii</name>
    <dbReference type="NCBI Taxonomy" id="105482"/>
    <lineage>
        <taxon>Eukaryota</taxon>
        <taxon>Fungi</taxon>
        <taxon>Dikarya</taxon>
        <taxon>Ascomycota</taxon>
        <taxon>Pezizomycotina</taxon>
        <taxon>Sordariomycetes</taxon>
        <taxon>Sordariomycetidae</taxon>
        <taxon>Diaporthales</taxon>
        <taxon>Diaporthaceae</taxon>
        <taxon>Diaporthe</taxon>
        <taxon>Diaporthe eres species complex</taxon>
    </lineage>
</organism>
<evidence type="ECO:0000313" key="3">
    <source>
        <dbReference type="Proteomes" id="UP001600888"/>
    </source>
</evidence>
<comment type="caution">
    <text evidence="2">The sequence shown here is derived from an EMBL/GenBank/DDBJ whole genome shotgun (WGS) entry which is preliminary data.</text>
</comment>
<dbReference type="Proteomes" id="UP001600888">
    <property type="component" value="Unassembled WGS sequence"/>
</dbReference>
<evidence type="ECO:0000256" key="1">
    <source>
        <dbReference type="SAM" id="MobiDB-lite"/>
    </source>
</evidence>
<feature type="compositionally biased region" description="Basic and acidic residues" evidence="1">
    <location>
        <begin position="93"/>
        <end position="105"/>
    </location>
</feature>
<reference evidence="2 3" key="1">
    <citation type="submission" date="2024-03" db="EMBL/GenBank/DDBJ databases">
        <title>A high-quality draft genome sequence of Diaporthe vaccinii, a causative agent of upright dieback and viscid rot disease in cranberry plants.</title>
        <authorList>
            <person name="Sarrasin M."/>
            <person name="Lang B.F."/>
            <person name="Burger G."/>
        </authorList>
    </citation>
    <scope>NUCLEOTIDE SEQUENCE [LARGE SCALE GENOMIC DNA]</scope>
    <source>
        <strain evidence="2 3">IS7</strain>
    </source>
</reference>
<name>A0ABR4DW39_9PEZI</name>